<accession>A0A0K8VAA2</accession>
<reference evidence="3" key="1">
    <citation type="submission" date="2015-06" db="EMBL/GenBank/DDBJ databases">
        <authorList>
            <person name="Hoefler B.C."/>
            <person name="Straight P.D."/>
        </authorList>
    </citation>
    <scope>NUCLEOTIDE SEQUENCE</scope>
</reference>
<name>A0A0K8VAA2_BACLA</name>
<proteinExistence type="predicted"/>
<keyword evidence="1" id="KW-0175">Coiled coil</keyword>
<gene>
    <name evidence="3" type="ORF">c1_g3_i1</name>
</gene>
<evidence type="ECO:0000256" key="1">
    <source>
        <dbReference type="SAM" id="Coils"/>
    </source>
</evidence>
<organism evidence="3">
    <name type="scientific">Bactrocera latifrons</name>
    <name type="common">Malaysian fruit fly</name>
    <name type="synonym">Chaetodacus latifrons</name>
    <dbReference type="NCBI Taxonomy" id="174628"/>
    <lineage>
        <taxon>Eukaryota</taxon>
        <taxon>Metazoa</taxon>
        <taxon>Ecdysozoa</taxon>
        <taxon>Arthropoda</taxon>
        <taxon>Hexapoda</taxon>
        <taxon>Insecta</taxon>
        <taxon>Pterygota</taxon>
        <taxon>Neoptera</taxon>
        <taxon>Endopterygota</taxon>
        <taxon>Diptera</taxon>
        <taxon>Brachycera</taxon>
        <taxon>Muscomorpha</taxon>
        <taxon>Tephritoidea</taxon>
        <taxon>Tephritidae</taxon>
        <taxon>Bactrocera</taxon>
        <taxon>Bactrocera</taxon>
    </lineage>
</organism>
<dbReference type="AlphaFoldDB" id="A0A0K8VAA2"/>
<feature type="compositionally biased region" description="Low complexity" evidence="2">
    <location>
        <begin position="8"/>
        <end position="29"/>
    </location>
</feature>
<evidence type="ECO:0000256" key="2">
    <source>
        <dbReference type="SAM" id="MobiDB-lite"/>
    </source>
</evidence>
<dbReference type="OrthoDB" id="2272012at2759"/>
<protein>
    <submittedName>
        <fullName evidence="3">Uncharacterized protein</fullName>
    </submittedName>
</protein>
<feature type="coiled-coil region" evidence="1">
    <location>
        <begin position="131"/>
        <end position="158"/>
    </location>
</feature>
<feature type="region of interest" description="Disordered" evidence="2">
    <location>
        <begin position="1"/>
        <end position="34"/>
    </location>
</feature>
<dbReference type="EMBL" id="GDHF01016546">
    <property type="protein sequence ID" value="JAI35768.1"/>
    <property type="molecule type" value="Transcribed_RNA"/>
</dbReference>
<sequence length="258" mass="27356">MCDDKEAATTATVTTTATATAQTSSTNDTNTHDDEHMEVNDAYETLSTLSSKLNSALAMVDHSTQTTPIALRLNTLTTNTANTNTSASTPVHCGPNRIQHANSLEPSVPCHALNAIVSSLNSQISLLLPKINERDMERERLRKENQHLRELLNAMHERQRVEAKLETPTDATAVISSVDAATADEIDGTNNTNSTTPQMQSNSATADVTAATATNATTRVTPEGVSSEATNIAVNNTTTTTVAADTTKATTSNAECNN</sequence>
<evidence type="ECO:0000313" key="3">
    <source>
        <dbReference type="EMBL" id="JAI35768.1"/>
    </source>
</evidence>